<dbReference type="InterPro" id="IPR015655">
    <property type="entry name" value="PP2C"/>
</dbReference>
<dbReference type="SMART" id="SM00331">
    <property type="entry name" value="PP2C_SIG"/>
    <property type="match status" value="1"/>
</dbReference>
<accession>A0A4S4APR9</accession>
<proteinExistence type="predicted"/>
<dbReference type="PANTHER" id="PTHR47992">
    <property type="entry name" value="PROTEIN PHOSPHATASE"/>
    <property type="match status" value="1"/>
</dbReference>
<keyword evidence="3" id="KW-1185">Reference proteome</keyword>
<dbReference type="EMBL" id="SSOD01000006">
    <property type="protein sequence ID" value="THF61678.1"/>
    <property type="molecule type" value="Genomic_DNA"/>
</dbReference>
<dbReference type="InterPro" id="IPR001932">
    <property type="entry name" value="PPM-type_phosphatase-like_dom"/>
</dbReference>
<evidence type="ECO:0000259" key="1">
    <source>
        <dbReference type="PROSITE" id="PS51746"/>
    </source>
</evidence>
<dbReference type="Gene3D" id="3.60.40.10">
    <property type="entry name" value="PPM-type phosphatase domain"/>
    <property type="match status" value="1"/>
</dbReference>
<feature type="domain" description="PPM-type phosphatase" evidence="1">
    <location>
        <begin position="23"/>
        <end position="261"/>
    </location>
</feature>
<protein>
    <submittedName>
        <fullName evidence="2">Stp1/IreP family PP2C-type Ser/Thr phosphatase</fullName>
    </submittedName>
</protein>
<dbReference type="SUPFAM" id="SSF81606">
    <property type="entry name" value="PP2C-like"/>
    <property type="match status" value="1"/>
</dbReference>
<dbReference type="OrthoDB" id="9801841at2"/>
<gene>
    <name evidence="2" type="ORF">E6O51_09525</name>
</gene>
<sequence length="263" mass="27401">MPRSSGCQPVREYRMPASSLGVRWAALSDIGRQRTRNEDAFRIVPERAYAVLADGMGGHRGGDVAARIVVDTFCSEMERHFAEAAGDGDCEQGMLAAVNGANSAVLDAAARERGFLGMGATLVALVADADGLVFAGVGDSRLYRYRGGALEQLTHDHTMLQELVDGGMISAEQASKAPFRGMLTRALGVAPDVEVEVAHTDLQAGDLLLLCSDGLTDMVGDDVIAAALAGDRSLDERAAALVALANAAGGRDNVTVVLACAVN</sequence>
<evidence type="ECO:0000313" key="3">
    <source>
        <dbReference type="Proteomes" id="UP000307956"/>
    </source>
</evidence>
<dbReference type="NCBIfam" id="NF033484">
    <property type="entry name" value="Stp1_PP2C_phos"/>
    <property type="match status" value="1"/>
</dbReference>
<dbReference type="GO" id="GO:0004722">
    <property type="term" value="F:protein serine/threonine phosphatase activity"/>
    <property type="evidence" value="ECO:0007669"/>
    <property type="project" value="InterPro"/>
</dbReference>
<dbReference type="AlphaFoldDB" id="A0A4S4APR9"/>
<dbReference type="Proteomes" id="UP000307956">
    <property type="component" value="Unassembled WGS sequence"/>
</dbReference>
<comment type="caution">
    <text evidence="2">The sequence shown here is derived from an EMBL/GenBank/DDBJ whole genome shotgun (WGS) entry which is preliminary data.</text>
</comment>
<dbReference type="Pfam" id="PF13672">
    <property type="entry name" value="PP2C_2"/>
    <property type="match status" value="1"/>
</dbReference>
<evidence type="ECO:0000313" key="2">
    <source>
        <dbReference type="EMBL" id="THF61678.1"/>
    </source>
</evidence>
<dbReference type="SMART" id="SM00332">
    <property type="entry name" value="PP2Cc"/>
    <property type="match status" value="1"/>
</dbReference>
<dbReference type="CDD" id="cd00143">
    <property type="entry name" value="PP2Cc"/>
    <property type="match status" value="1"/>
</dbReference>
<organism evidence="2 3">
    <name type="scientific">Pseudothauera rhizosphaerae</name>
    <dbReference type="NCBI Taxonomy" id="2565932"/>
    <lineage>
        <taxon>Bacteria</taxon>
        <taxon>Pseudomonadati</taxon>
        <taxon>Pseudomonadota</taxon>
        <taxon>Betaproteobacteria</taxon>
        <taxon>Rhodocyclales</taxon>
        <taxon>Zoogloeaceae</taxon>
        <taxon>Pseudothauera</taxon>
    </lineage>
</organism>
<reference evidence="2 3" key="1">
    <citation type="submission" date="2019-04" db="EMBL/GenBank/DDBJ databases">
        <title>Azoarcus rhizosphaerae sp. nov. isolated from rhizosphere of Ficus religiosa.</title>
        <authorList>
            <person name="Lin S.-Y."/>
            <person name="Hameed A."/>
            <person name="Hsu Y.-H."/>
            <person name="Young C.-C."/>
        </authorList>
    </citation>
    <scope>NUCLEOTIDE SEQUENCE [LARGE SCALE GENOMIC DNA]</scope>
    <source>
        <strain evidence="2 3">CC-YHH848</strain>
    </source>
</reference>
<name>A0A4S4APR9_9RHOO</name>
<dbReference type="InterPro" id="IPR036457">
    <property type="entry name" value="PPM-type-like_dom_sf"/>
</dbReference>
<dbReference type="PROSITE" id="PS51746">
    <property type="entry name" value="PPM_2"/>
    <property type="match status" value="1"/>
</dbReference>